<keyword evidence="1" id="KW-0472">Membrane</keyword>
<accession>A0A1F5BTC7</accession>
<dbReference type="Pfam" id="PF10648">
    <property type="entry name" value="Gmad2"/>
    <property type="match status" value="1"/>
</dbReference>
<evidence type="ECO:0000259" key="2">
    <source>
        <dbReference type="Pfam" id="PF10648"/>
    </source>
</evidence>
<comment type="caution">
    <text evidence="4">The sequence shown here is derived from an EMBL/GenBank/DDBJ whole genome shotgun (WGS) entry which is preliminary data.</text>
</comment>
<dbReference type="PANTHER" id="PTHR19328:SF53">
    <property type="entry name" value="MEMBRANE PROTEIN"/>
    <property type="match status" value="1"/>
</dbReference>
<feature type="transmembrane region" description="Helical" evidence="1">
    <location>
        <begin position="12"/>
        <end position="33"/>
    </location>
</feature>
<dbReference type="Proteomes" id="UP000176650">
    <property type="component" value="Unassembled WGS sequence"/>
</dbReference>
<dbReference type="AlphaFoldDB" id="A0A1F5BTC7"/>
<reference evidence="4 5" key="1">
    <citation type="journal article" date="2016" name="Nat. Commun.">
        <title>Thousands of microbial genomes shed light on interconnected biogeochemical processes in an aquifer system.</title>
        <authorList>
            <person name="Anantharaman K."/>
            <person name="Brown C.T."/>
            <person name="Hug L.A."/>
            <person name="Sharon I."/>
            <person name="Castelle C.J."/>
            <person name="Probst A.J."/>
            <person name="Thomas B.C."/>
            <person name="Singh A."/>
            <person name="Wilkins M.J."/>
            <person name="Karaoz U."/>
            <person name="Brodie E.L."/>
            <person name="Williams K.H."/>
            <person name="Hubbard S.S."/>
            <person name="Banfield J.F."/>
        </authorList>
    </citation>
    <scope>NUCLEOTIDE SEQUENCE [LARGE SCALE GENOMIC DNA]</scope>
</reference>
<evidence type="ECO:0000313" key="4">
    <source>
        <dbReference type="EMBL" id="OGD33877.1"/>
    </source>
</evidence>
<dbReference type="InterPro" id="IPR018911">
    <property type="entry name" value="Gmad2_Ig-like_dom"/>
</dbReference>
<evidence type="ECO:0000259" key="3">
    <source>
        <dbReference type="Pfam" id="PF22807"/>
    </source>
</evidence>
<dbReference type="SUPFAM" id="SSF50952">
    <property type="entry name" value="Soluble quinoprotein glucose dehydrogenase"/>
    <property type="match status" value="1"/>
</dbReference>
<feature type="domain" description="Pyrroloquinoline quinone-dependent pyranose dehydrogenase beta-propeller" evidence="3">
    <location>
        <begin position="76"/>
        <end position="434"/>
    </location>
</feature>
<evidence type="ECO:0000313" key="5">
    <source>
        <dbReference type="Proteomes" id="UP000176650"/>
    </source>
</evidence>
<protein>
    <recommendedName>
        <fullName evidence="6">Glucose/Sorbosone dehydrogenase domain-containing protein</fullName>
    </recommendedName>
</protein>
<gene>
    <name evidence="4" type="ORF">A2988_00060</name>
</gene>
<dbReference type="EMBL" id="MEYS01000002">
    <property type="protein sequence ID" value="OGD33877.1"/>
    <property type="molecule type" value="Genomic_DNA"/>
</dbReference>
<name>A0A1F5BTC7_9BACT</name>
<dbReference type="InterPro" id="IPR054539">
    <property type="entry name" value="Beta-prop_PDH"/>
</dbReference>
<sequence length="557" mass="61440">MKIRFFMFMKKIFGIVVAVGLAVFFAWAGVFYWQNLRGIWPAVKAPSEDIVKLIEQATSASAPLPPGLNTTEMPLKVPDGFVVSVFVKGLGEPRVMIHAPNGGLLVSIPASGKVVRVHDANGDGVVDETLTVVSGLNRPHGMATRCDTSGVCKLYIAESDRVATYDYDNERSRATNKKKIIDLPDGGNHFTRTIMFTPLEVKNPLTGFMPYPNEDKLLISVGSTCNVCNEKDWRRAKVLVANADGTDLKVFASGLRNAPFLAIHPVTGKIWVTEMGRDLLGDNTPPDEVNIIEEGKNYGWPICYGKNIHDNAFDKNIYIRNPCMEPFEMPSYIDIPAHSAPLGLAFTPEEGWPEQYWHNLFVAYHGSWNRTVPTGYKIARYKLDAQGNYLGEEDFISGWLKNDEALGRPVDILTEPGGIMYVSDDKAGVIYRVAYQGNDKIYAYKDLVEVTAPREGDVVKSPLVVKGRARGTWFFEASFPVRLSDAQGKEIAVGIAQAQSNGSAGSPQGWMTADFVPFEAKLEFQKPATGTGTLTFQKDNPSGLSEHDDAFQIPVRF</sequence>
<keyword evidence="1" id="KW-0812">Transmembrane</keyword>
<keyword evidence="1" id="KW-1133">Transmembrane helix</keyword>
<dbReference type="InterPro" id="IPR011042">
    <property type="entry name" value="6-blade_b-propeller_TolB-like"/>
</dbReference>
<dbReference type="STRING" id="1797298.A2988_00060"/>
<dbReference type="Pfam" id="PF22807">
    <property type="entry name" value="TrAA12"/>
    <property type="match status" value="1"/>
</dbReference>
<dbReference type="PANTHER" id="PTHR19328">
    <property type="entry name" value="HEDGEHOG-INTERACTING PROTEIN"/>
    <property type="match status" value="1"/>
</dbReference>
<dbReference type="InterPro" id="IPR011041">
    <property type="entry name" value="Quinoprot_gluc/sorb_DH_b-prop"/>
</dbReference>
<evidence type="ECO:0008006" key="6">
    <source>
        <dbReference type="Google" id="ProtNLM"/>
    </source>
</evidence>
<evidence type="ECO:0000256" key="1">
    <source>
        <dbReference type="SAM" id="Phobius"/>
    </source>
</evidence>
<proteinExistence type="predicted"/>
<organism evidence="4 5">
    <name type="scientific">Candidatus Azambacteria bacterium RIFCSPLOWO2_01_FULL_46_25</name>
    <dbReference type="NCBI Taxonomy" id="1797298"/>
    <lineage>
        <taxon>Bacteria</taxon>
        <taxon>Candidatus Azamiibacteriota</taxon>
    </lineage>
</organism>
<feature type="domain" description="Bacterial spore germination immunoglobulin-like" evidence="2">
    <location>
        <begin position="448"/>
        <end position="543"/>
    </location>
</feature>
<dbReference type="Gene3D" id="2.120.10.30">
    <property type="entry name" value="TolB, C-terminal domain"/>
    <property type="match status" value="1"/>
</dbReference>